<dbReference type="AlphaFoldDB" id="A0A4Y2DPA8"/>
<gene>
    <name evidence="1" type="ORF">AVEN_110292_1</name>
</gene>
<organism evidence="1 2">
    <name type="scientific">Araneus ventricosus</name>
    <name type="common">Orbweaver spider</name>
    <name type="synonym">Epeira ventricosa</name>
    <dbReference type="NCBI Taxonomy" id="182803"/>
    <lineage>
        <taxon>Eukaryota</taxon>
        <taxon>Metazoa</taxon>
        <taxon>Ecdysozoa</taxon>
        <taxon>Arthropoda</taxon>
        <taxon>Chelicerata</taxon>
        <taxon>Arachnida</taxon>
        <taxon>Araneae</taxon>
        <taxon>Araneomorphae</taxon>
        <taxon>Entelegynae</taxon>
        <taxon>Araneoidea</taxon>
        <taxon>Araneidae</taxon>
        <taxon>Araneus</taxon>
    </lineage>
</organism>
<protein>
    <submittedName>
        <fullName evidence="1">Uncharacterized protein</fullName>
    </submittedName>
</protein>
<sequence>MRFSYCGLEAGFAISALNPDGDGAHPCRGVQAFTAPAIHRGRPVQAFDLCLYGCAVTPVAHFLGAPLLPPTPSVPRVPSVSSMPPSHHVLCFIPVYACAGCASSPWRRWHTCTPSLDIYLYCICRTKHTVSLLCSRIRALPERLTAYSRTTVHAVPRVCGFALLPRNKRQRTFRRVLAAFMRAR</sequence>
<reference evidence="1 2" key="1">
    <citation type="journal article" date="2019" name="Sci. Rep.">
        <title>Orb-weaving spider Araneus ventricosus genome elucidates the spidroin gene catalogue.</title>
        <authorList>
            <person name="Kono N."/>
            <person name="Nakamura H."/>
            <person name="Ohtoshi R."/>
            <person name="Moran D.A.P."/>
            <person name="Shinohara A."/>
            <person name="Yoshida Y."/>
            <person name="Fujiwara M."/>
            <person name="Mori M."/>
            <person name="Tomita M."/>
            <person name="Arakawa K."/>
        </authorList>
    </citation>
    <scope>NUCLEOTIDE SEQUENCE [LARGE SCALE GENOMIC DNA]</scope>
</reference>
<evidence type="ECO:0000313" key="1">
    <source>
        <dbReference type="EMBL" id="GBM18630.1"/>
    </source>
</evidence>
<evidence type="ECO:0000313" key="2">
    <source>
        <dbReference type="Proteomes" id="UP000499080"/>
    </source>
</evidence>
<keyword evidence="2" id="KW-1185">Reference proteome</keyword>
<dbReference type="EMBL" id="BGPR01000407">
    <property type="protein sequence ID" value="GBM18630.1"/>
    <property type="molecule type" value="Genomic_DNA"/>
</dbReference>
<accession>A0A4Y2DPA8</accession>
<comment type="caution">
    <text evidence="1">The sequence shown here is derived from an EMBL/GenBank/DDBJ whole genome shotgun (WGS) entry which is preliminary data.</text>
</comment>
<name>A0A4Y2DPA8_ARAVE</name>
<proteinExistence type="predicted"/>
<dbReference type="Proteomes" id="UP000499080">
    <property type="component" value="Unassembled WGS sequence"/>
</dbReference>